<organism evidence="2 3">
    <name type="scientific">Parasphingorhabdus flavimaris</name>
    <dbReference type="NCBI Taxonomy" id="266812"/>
    <lineage>
        <taxon>Bacteria</taxon>
        <taxon>Pseudomonadati</taxon>
        <taxon>Pseudomonadota</taxon>
        <taxon>Alphaproteobacteria</taxon>
        <taxon>Sphingomonadales</taxon>
        <taxon>Sphingomonadaceae</taxon>
        <taxon>Parasphingorhabdus</taxon>
    </lineage>
</organism>
<dbReference type="EMBL" id="JABWMH010000005">
    <property type="protein sequence ID" value="NVD29296.1"/>
    <property type="molecule type" value="Genomic_DNA"/>
</dbReference>
<feature type="chain" id="PRO_5047465823" description="Secreted protein" evidence="1">
    <location>
        <begin position="33"/>
        <end position="109"/>
    </location>
</feature>
<protein>
    <recommendedName>
        <fullName evidence="4">Secreted protein</fullName>
    </recommendedName>
</protein>
<reference evidence="2 3" key="1">
    <citation type="submission" date="2020-06" db="EMBL/GenBank/DDBJ databases">
        <authorList>
            <person name="Kim S.-J."/>
            <person name="Park S.-J."/>
        </authorList>
    </citation>
    <scope>NUCLEOTIDE SEQUENCE [LARGE SCALE GENOMIC DNA]</scope>
    <source>
        <strain evidence="2 3">SW-151</strain>
    </source>
</reference>
<comment type="caution">
    <text evidence="2">The sequence shown here is derived from an EMBL/GenBank/DDBJ whole genome shotgun (WGS) entry which is preliminary data.</text>
</comment>
<dbReference type="NCBIfam" id="NF047636">
    <property type="entry name" value="CC_3452_fam"/>
    <property type="match status" value="1"/>
</dbReference>
<dbReference type="Pfam" id="PF26624">
    <property type="entry name" value="DUF8200"/>
    <property type="match status" value="1"/>
</dbReference>
<dbReference type="Proteomes" id="UP000652427">
    <property type="component" value="Unassembled WGS sequence"/>
</dbReference>
<gene>
    <name evidence="2" type="ORF">HUO14_15460</name>
</gene>
<proteinExistence type="predicted"/>
<sequence>MLLSQSPLRASIIFSIAAMTSLTLFTATTAEARSTAVAYTAELQAPVEAGREIIKGTVIRCDGTECIGGKSSSSPRTVCAKIADKFGPVASFAYKGEAFDADALAKCND</sequence>
<dbReference type="InterPro" id="IPR058513">
    <property type="entry name" value="DUF8200"/>
</dbReference>
<feature type="signal peptide" evidence="1">
    <location>
        <begin position="1"/>
        <end position="32"/>
    </location>
</feature>
<dbReference type="RefSeq" id="WP_176280740.1">
    <property type="nucleotide sequence ID" value="NZ_JABWMH010000005.1"/>
</dbReference>
<evidence type="ECO:0008006" key="4">
    <source>
        <dbReference type="Google" id="ProtNLM"/>
    </source>
</evidence>
<keyword evidence="1" id="KW-0732">Signal</keyword>
<keyword evidence="3" id="KW-1185">Reference proteome</keyword>
<dbReference type="InterPro" id="IPR058067">
    <property type="entry name" value="CC_3452-like"/>
</dbReference>
<name>A0ABX2N6D7_9SPHN</name>
<evidence type="ECO:0000313" key="2">
    <source>
        <dbReference type="EMBL" id="NVD29296.1"/>
    </source>
</evidence>
<evidence type="ECO:0000256" key="1">
    <source>
        <dbReference type="SAM" id="SignalP"/>
    </source>
</evidence>
<accession>A0ABX2N6D7</accession>
<evidence type="ECO:0000313" key="3">
    <source>
        <dbReference type="Proteomes" id="UP000652427"/>
    </source>
</evidence>